<evidence type="ECO:0000256" key="8">
    <source>
        <dbReference type="ARBA" id="ARBA00022833"/>
    </source>
</evidence>
<accession>A0A0F3P9C0</accession>
<keyword evidence="1 12" id="KW-0240">DNA-directed RNA polymerase</keyword>
<evidence type="ECO:0000256" key="14">
    <source>
        <dbReference type="PIRSR" id="PIRSR002811-1"/>
    </source>
</evidence>
<dbReference type="GO" id="GO:0003899">
    <property type="term" value="F:DNA-directed RNA polymerase activity"/>
    <property type="evidence" value="ECO:0007669"/>
    <property type="project" value="UniProtKB-UniRule"/>
</dbReference>
<dbReference type="FunFam" id="3.90.580.10:FF:000001">
    <property type="entry name" value="DNA primase"/>
    <property type="match status" value="1"/>
</dbReference>
<name>A0A0F3P9C0_ORITS</name>
<dbReference type="SMART" id="SM00493">
    <property type="entry name" value="TOPRIM"/>
    <property type="match status" value="1"/>
</dbReference>
<evidence type="ECO:0000256" key="2">
    <source>
        <dbReference type="ARBA" id="ARBA00022515"/>
    </source>
</evidence>
<protein>
    <recommendedName>
        <fullName evidence="12 13">DNA primase</fullName>
        <ecNumber evidence="12">2.7.7.101</ecNumber>
    </recommendedName>
</protein>
<keyword evidence="8 12" id="KW-0862">Zinc</keyword>
<organism evidence="16 17">
    <name type="scientific">Orientia tsutsugamushi str. TA716</name>
    <dbReference type="NCBI Taxonomy" id="1359175"/>
    <lineage>
        <taxon>Bacteria</taxon>
        <taxon>Pseudomonadati</taxon>
        <taxon>Pseudomonadota</taxon>
        <taxon>Alphaproteobacteria</taxon>
        <taxon>Rickettsiales</taxon>
        <taxon>Rickettsiaceae</taxon>
        <taxon>Rickettsieae</taxon>
        <taxon>Orientia</taxon>
    </lineage>
</organism>
<dbReference type="Gene3D" id="3.90.980.10">
    <property type="entry name" value="DNA primase, catalytic core, N-terminal domain"/>
    <property type="match status" value="1"/>
</dbReference>
<dbReference type="PIRSF" id="PIRSF002811">
    <property type="entry name" value="DnaG"/>
    <property type="match status" value="1"/>
</dbReference>
<dbReference type="Gene3D" id="3.90.580.10">
    <property type="entry name" value="Zinc finger, CHC2-type domain"/>
    <property type="match status" value="1"/>
</dbReference>
<evidence type="ECO:0000256" key="10">
    <source>
        <dbReference type="ARBA" id="ARBA00023125"/>
    </source>
</evidence>
<evidence type="ECO:0000256" key="3">
    <source>
        <dbReference type="ARBA" id="ARBA00022679"/>
    </source>
</evidence>
<dbReference type="GO" id="GO:0006269">
    <property type="term" value="P:DNA replication, synthesis of primer"/>
    <property type="evidence" value="ECO:0007669"/>
    <property type="project" value="UniProtKB-UniRule"/>
</dbReference>
<dbReference type="InterPro" id="IPR006171">
    <property type="entry name" value="TOPRIM_dom"/>
</dbReference>
<dbReference type="SUPFAM" id="SSF56731">
    <property type="entry name" value="DNA primase core"/>
    <property type="match status" value="1"/>
</dbReference>
<keyword evidence="5 12" id="KW-0235">DNA replication</keyword>
<feature type="zinc finger region" description="CHC2-type" evidence="12 14">
    <location>
        <begin position="38"/>
        <end position="62"/>
    </location>
</feature>
<keyword evidence="9" id="KW-0460">Magnesium</keyword>
<reference evidence="16 17" key="1">
    <citation type="submission" date="2015-01" db="EMBL/GenBank/DDBJ databases">
        <title>Genome Sequencing of Rickettsiales.</title>
        <authorList>
            <person name="Daugherty S.C."/>
            <person name="Su Q."/>
            <person name="Abolude K."/>
            <person name="Beier-Sexton M."/>
            <person name="Carlyon J.A."/>
            <person name="Carter R."/>
            <person name="Day N.P."/>
            <person name="Dumler S.J."/>
            <person name="Dyachenko V."/>
            <person name="Godinez A."/>
            <person name="Kurtti T.J."/>
            <person name="Lichay M."/>
            <person name="Mullins K.E."/>
            <person name="Ott S."/>
            <person name="Pappas-Brown V."/>
            <person name="Paris D.H."/>
            <person name="Patel P."/>
            <person name="Richards A.L."/>
            <person name="Sadzewicz L."/>
            <person name="Sears K."/>
            <person name="Seidman D."/>
            <person name="Sengamalay N."/>
            <person name="Stenos J."/>
            <person name="Tallon L.J."/>
            <person name="Vincent G."/>
            <person name="Fraser C.M."/>
            <person name="Munderloh U."/>
            <person name="Dunning-Hotopp J.C."/>
        </authorList>
    </citation>
    <scope>NUCLEOTIDE SEQUENCE [LARGE SCALE GENOMIC DNA]</scope>
    <source>
        <strain evidence="16 17">TA716</strain>
    </source>
</reference>
<dbReference type="PATRIC" id="fig|1359175.3.peg.359"/>
<dbReference type="PANTHER" id="PTHR30313:SF2">
    <property type="entry name" value="DNA PRIMASE"/>
    <property type="match status" value="1"/>
</dbReference>
<dbReference type="GO" id="GO:0000428">
    <property type="term" value="C:DNA-directed RNA polymerase complex"/>
    <property type="evidence" value="ECO:0007669"/>
    <property type="project" value="UniProtKB-KW"/>
</dbReference>
<dbReference type="SUPFAM" id="SSF57783">
    <property type="entry name" value="Zinc beta-ribbon"/>
    <property type="match status" value="1"/>
</dbReference>
<dbReference type="EMBL" id="LAOA01000012">
    <property type="protein sequence ID" value="KJV76935.1"/>
    <property type="molecule type" value="Genomic_DNA"/>
</dbReference>
<dbReference type="InterPro" id="IPR034151">
    <property type="entry name" value="TOPRIM_DnaG_bac"/>
</dbReference>
<comment type="cofactor">
    <cofactor evidence="12 13 14">
        <name>Zn(2+)</name>
        <dbReference type="ChEBI" id="CHEBI:29105"/>
    </cofactor>
    <text evidence="12 13 14">Binds 1 zinc ion per monomer.</text>
</comment>
<proteinExistence type="inferred from homology"/>
<dbReference type="PROSITE" id="PS50880">
    <property type="entry name" value="TOPRIM"/>
    <property type="match status" value="1"/>
</dbReference>
<dbReference type="SMART" id="SM00400">
    <property type="entry name" value="ZnF_CHCC"/>
    <property type="match status" value="1"/>
</dbReference>
<keyword evidence="3 12" id="KW-0808">Transferase</keyword>
<dbReference type="Pfam" id="PF01807">
    <property type="entry name" value="Zn_ribbon_DnaG"/>
    <property type="match status" value="1"/>
</dbReference>
<evidence type="ECO:0000313" key="17">
    <source>
        <dbReference type="Proteomes" id="UP000033671"/>
    </source>
</evidence>
<dbReference type="InterPro" id="IPR013264">
    <property type="entry name" value="DNAG_N"/>
</dbReference>
<dbReference type="InterPro" id="IPR002694">
    <property type="entry name" value="Znf_CHC2"/>
</dbReference>
<keyword evidence="4 12" id="KW-0548">Nucleotidyltransferase</keyword>
<evidence type="ECO:0000256" key="11">
    <source>
        <dbReference type="ARBA" id="ARBA00023163"/>
    </source>
</evidence>
<dbReference type="AlphaFoldDB" id="A0A0F3P9C0"/>
<evidence type="ECO:0000259" key="15">
    <source>
        <dbReference type="PROSITE" id="PS50880"/>
    </source>
</evidence>
<dbReference type="GO" id="GO:0003677">
    <property type="term" value="F:DNA binding"/>
    <property type="evidence" value="ECO:0007669"/>
    <property type="project" value="UniProtKB-KW"/>
</dbReference>
<keyword evidence="10 12" id="KW-0238">DNA-binding</keyword>
<dbReference type="Gene3D" id="3.40.1360.10">
    <property type="match status" value="1"/>
</dbReference>
<keyword evidence="7 12" id="KW-0863">Zinc-finger</keyword>
<evidence type="ECO:0000256" key="1">
    <source>
        <dbReference type="ARBA" id="ARBA00022478"/>
    </source>
</evidence>
<evidence type="ECO:0000256" key="5">
    <source>
        <dbReference type="ARBA" id="ARBA00022705"/>
    </source>
</evidence>
<evidence type="ECO:0000256" key="9">
    <source>
        <dbReference type="ARBA" id="ARBA00022842"/>
    </source>
</evidence>
<dbReference type="PANTHER" id="PTHR30313">
    <property type="entry name" value="DNA PRIMASE"/>
    <property type="match status" value="1"/>
</dbReference>
<comment type="subunit">
    <text evidence="12">Monomer. Interacts with DnaB.</text>
</comment>
<comment type="function">
    <text evidence="12 13">RNA polymerase that catalyzes the synthesis of short RNA molecules used as primers for DNA polymerase during DNA replication.</text>
</comment>
<dbReference type="Pfam" id="PF13155">
    <property type="entry name" value="Toprim_2"/>
    <property type="match status" value="1"/>
</dbReference>
<keyword evidence="2 12" id="KW-0639">Primosome</keyword>
<comment type="domain">
    <text evidence="12">Contains an N-terminal zinc-binding domain, a central core domain that contains the primase activity, and a C-terminal DnaB-binding domain.</text>
</comment>
<feature type="domain" description="Toprim" evidence="15">
    <location>
        <begin position="251"/>
        <end position="333"/>
    </location>
</feature>
<dbReference type="InterPro" id="IPR030846">
    <property type="entry name" value="DnaG_bac"/>
</dbReference>
<dbReference type="Proteomes" id="UP000033671">
    <property type="component" value="Unassembled WGS sequence"/>
</dbReference>
<sequence>MRSTNFFYENIRTILNVSTIVKQKVTLIKRGGEYVGICPFHSEKTPSFTVNDRKKFYHCFGCSAHGDVIKFVADTSGLSYRESALRLAQENGIDIPVFSKEQEKLYEEIDIIHNTLELAQNFFIASLSNEIRSYLYDRGLSDLQIEKYKIGYAPGKNLLQEFLEMRGIPLAFIVKSGLIAKNDNGQSYEVFRDRIMFPIINASNKTIGFGGRITNNNSQPKYLNSPETAVFKKNEALYGEDIATSHIYSKNRAIVVEGYMDLIALQSQGIYETVATLGTALTEKHLHRLWQICDEIILCFDGDQAGNRAMQRAVIKVLPHISCSQSMSFIMLPDGLDPDQLLKQHGITQFQKLIDTRLAVSETLWRLETNGKVFSTAESKAQLEKKINNYIKEIKDWILIKNYQTYFKQKYWQLNRFNNNNSYFDKQKLNLNTPTSKEYLEYLLLSLIAHFPELLNDDVIAENFVNLEFCNKEAYNARKWLIDSISGNNFSLLDSTKTNITESILKLPETAFRMSLTINKKYGAKLLWSLFYKKYQVLLIKEEYVNSLTIDCQNSVDNASLYQQEIFKIEHEIDLLNEALHLEQEEHGKSA</sequence>
<dbReference type="InterPro" id="IPR050219">
    <property type="entry name" value="DnaG_primase"/>
</dbReference>
<dbReference type="FunFam" id="3.40.1360.10:FF:000002">
    <property type="entry name" value="DNA primase"/>
    <property type="match status" value="1"/>
</dbReference>
<dbReference type="GO" id="GO:0008270">
    <property type="term" value="F:zinc ion binding"/>
    <property type="evidence" value="ECO:0007669"/>
    <property type="project" value="UniProtKB-UniRule"/>
</dbReference>
<dbReference type="InterPro" id="IPR006295">
    <property type="entry name" value="DNA_primase_DnaG"/>
</dbReference>
<evidence type="ECO:0000256" key="7">
    <source>
        <dbReference type="ARBA" id="ARBA00022771"/>
    </source>
</evidence>
<evidence type="ECO:0000256" key="6">
    <source>
        <dbReference type="ARBA" id="ARBA00022723"/>
    </source>
</evidence>
<dbReference type="NCBIfam" id="TIGR01391">
    <property type="entry name" value="dnaG"/>
    <property type="match status" value="1"/>
</dbReference>
<dbReference type="GO" id="GO:0005737">
    <property type="term" value="C:cytoplasm"/>
    <property type="evidence" value="ECO:0007669"/>
    <property type="project" value="TreeGrafter"/>
</dbReference>
<comment type="catalytic activity">
    <reaction evidence="12">
        <text>ssDNA + n NTP = ssDNA/pppN(pN)n-1 hybrid + (n-1) diphosphate.</text>
        <dbReference type="EC" id="2.7.7.101"/>
    </reaction>
</comment>
<dbReference type="CDD" id="cd03364">
    <property type="entry name" value="TOPRIM_DnaG_primases"/>
    <property type="match status" value="1"/>
</dbReference>
<evidence type="ECO:0000256" key="4">
    <source>
        <dbReference type="ARBA" id="ARBA00022695"/>
    </source>
</evidence>
<comment type="similarity">
    <text evidence="12 13">Belongs to the DnaG primase family.</text>
</comment>
<keyword evidence="11 12" id="KW-0804">Transcription</keyword>
<dbReference type="HAMAP" id="MF_00974">
    <property type="entry name" value="DNA_primase_DnaG"/>
    <property type="match status" value="1"/>
</dbReference>
<evidence type="ECO:0000256" key="12">
    <source>
        <dbReference type="HAMAP-Rule" id="MF_00974"/>
    </source>
</evidence>
<evidence type="ECO:0000256" key="13">
    <source>
        <dbReference type="PIRNR" id="PIRNR002811"/>
    </source>
</evidence>
<dbReference type="InterPro" id="IPR036977">
    <property type="entry name" value="DNA_primase_Znf_CHC2"/>
</dbReference>
<gene>
    <name evidence="12 16" type="primary">dnaG</name>
    <name evidence="16" type="ORF">OTSTA716_0544</name>
</gene>
<dbReference type="InterPro" id="IPR037068">
    <property type="entry name" value="DNA_primase_core_N_sf"/>
</dbReference>
<dbReference type="GO" id="GO:1990077">
    <property type="term" value="C:primosome complex"/>
    <property type="evidence" value="ECO:0007669"/>
    <property type="project" value="UniProtKB-KW"/>
</dbReference>
<keyword evidence="6 12" id="KW-0479">Metal-binding</keyword>
<dbReference type="RefSeq" id="WP_045916771.1">
    <property type="nucleotide sequence ID" value="NZ_LAOA01000012.1"/>
</dbReference>
<evidence type="ECO:0000313" key="16">
    <source>
        <dbReference type="EMBL" id="KJV76935.1"/>
    </source>
</evidence>
<dbReference type="EC" id="2.7.7.101" evidence="12"/>
<dbReference type="Pfam" id="PF08275">
    <property type="entry name" value="DNAG_N"/>
    <property type="match status" value="1"/>
</dbReference>
<comment type="caution">
    <text evidence="16">The sequence shown here is derived from an EMBL/GenBank/DDBJ whole genome shotgun (WGS) entry which is preliminary data.</text>
</comment>